<dbReference type="OrthoDB" id="52918at2157"/>
<dbReference type="NCBIfam" id="TIGR00306">
    <property type="entry name" value="apgM"/>
    <property type="match status" value="1"/>
</dbReference>
<gene>
    <name evidence="7" type="primary">apgM</name>
    <name evidence="7" type="ORF">IMZ38_04380</name>
</gene>
<dbReference type="InterPro" id="IPR006124">
    <property type="entry name" value="Metalloenzyme"/>
</dbReference>
<dbReference type="SUPFAM" id="SSF53649">
    <property type="entry name" value="Alkaline phosphatase-like"/>
    <property type="match status" value="1"/>
</dbReference>
<name>A0A7M1UR18_9CREN</name>
<dbReference type="AlphaFoldDB" id="A0A7M1UR18"/>
<dbReference type="GO" id="GO:0006096">
    <property type="term" value="P:glycolytic process"/>
    <property type="evidence" value="ECO:0007669"/>
    <property type="project" value="UniProtKB-KW"/>
</dbReference>
<evidence type="ECO:0000256" key="3">
    <source>
        <dbReference type="ARBA" id="ARBA00004921"/>
    </source>
</evidence>
<dbReference type="Pfam" id="PF10143">
    <property type="entry name" value="PhosphMutase"/>
    <property type="match status" value="1"/>
</dbReference>
<sequence>MIIYLGGNMGFNLKLIYLVLDGMGDRLSDPVTTLESAEKPGLDFIASNSKCGLMYTVGKGVAPESDEAVISLLGYDPHEVYTGRGPLEALGAGIPIKEGYEVAFRANFATVDSSSLRIIDRRVGRSLKTEEARKLAEALDKMELEKYDGYVRVIATIGHRAVVVIGSRTRRLSPMVDNNDPAYKRVGLVSIANQSFNPFLKEIEPLDNSEEARATAELANLFMKKSIEILDTHPVNKERVKRGLPPANALLLRDAGGSFPRATPLGEKYGGRFTVLAEMPVEIGIGRAFGAETIVMDPPTGRPEIDYKIRLEKTFEALEKSDIVYVHLKGPDEPGHDGDAALKRKRIEEIDRHYVQPLLARLKDNTALLVTADHATPPSVKSHTDDPVPVAFYAPGIKADGLKAFSEKEFAKGSLGLIEHGWMLLPMVVKYLKE</sequence>
<evidence type="ECO:0000256" key="5">
    <source>
        <dbReference type="ARBA" id="ARBA00023152"/>
    </source>
</evidence>
<dbReference type="EMBL" id="CP063144">
    <property type="protein sequence ID" value="QOR93893.1"/>
    <property type="molecule type" value="Genomic_DNA"/>
</dbReference>
<dbReference type="Gene3D" id="3.30.70.2130">
    <property type="entry name" value="Metalloenzyme domain"/>
    <property type="match status" value="1"/>
</dbReference>
<comment type="catalytic activity">
    <reaction evidence="1">
        <text>(2R)-2-phosphoglycerate = (2R)-3-phosphoglycerate</text>
        <dbReference type="Rhea" id="RHEA:15901"/>
        <dbReference type="ChEBI" id="CHEBI:58272"/>
        <dbReference type="ChEBI" id="CHEBI:58289"/>
        <dbReference type="EC" id="5.4.2.12"/>
    </reaction>
</comment>
<comment type="function">
    <text evidence="2">Catalyzes the interconversion of 2-phosphoglycerate and 3-phosphoglycerate.</text>
</comment>
<dbReference type="Proteomes" id="UP000593766">
    <property type="component" value="Chromosome"/>
</dbReference>
<dbReference type="PIRSF" id="PIRSF006392">
    <property type="entry name" value="IPGAM_arch"/>
    <property type="match status" value="1"/>
</dbReference>
<organism evidence="7 8">
    <name type="scientific">Thermosphaera chiliense</name>
    <dbReference type="NCBI Taxonomy" id="3402707"/>
    <lineage>
        <taxon>Archaea</taxon>
        <taxon>Thermoproteota</taxon>
        <taxon>Thermoprotei</taxon>
        <taxon>Desulfurococcales</taxon>
        <taxon>Desulfurococcaceae</taxon>
        <taxon>Thermosphaera</taxon>
    </lineage>
</organism>
<proteinExistence type="inferred from homology"/>
<feature type="domain" description="Metalloenzyme" evidence="6">
    <location>
        <begin position="15"/>
        <end position="419"/>
    </location>
</feature>
<dbReference type="InterPro" id="IPR004456">
    <property type="entry name" value="Pglycerate_mutase_ApgM"/>
</dbReference>
<keyword evidence="8" id="KW-1185">Reference proteome</keyword>
<dbReference type="InterPro" id="IPR042253">
    <property type="entry name" value="Pglycerate_mutase_ApgM_sf"/>
</dbReference>
<reference evidence="7 8" key="1">
    <citation type="submission" date="2020-10" db="EMBL/GenBank/DDBJ databases">
        <title>Complete genome sequence of Thermosphaera aggregans strain 3507.</title>
        <authorList>
            <person name="Zayulina K.S."/>
            <person name="Elcheninov A.G."/>
            <person name="Toshchakov S.V."/>
            <person name="Kublanov I.V."/>
            <person name="Kochetkova T.V."/>
        </authorList>
    </citation>
    <scope>NUCLEOTIDE SEQUENCE [LARGE SCALE GENOMIC DNA]</scope>
    <source>
        <strain evidence="7 8">3507</strain>
    </source>
</reference>
<comment type="similarity">
    <text evidence="4">Belongs to the BPG-independent phosphoglycerate mutase family. A-PGAM subfamily.</text>
</comment>
<dbReference type="GO" id="GO:0004619">
    <property type="term" value="F:phosphoglycerate mutase activity"/>
    <property type="evidence" value="ECO:0007669"/>
    <property type="project" value="UniProtKB-EC"/>
</dbReference>
<keyword evidence="7" id="KW-0413">Isomerase</keyword>
<evidence type="ECO:0000256" key="1">
    <source>
        <dbReference type="ARBA" id="ARBA00000370"/>
    </source>
</evidence>
<dbReference type="EC" id="5.4.2.12" evidence="7"/>
<dbReference type="GO" id="GO:0046872">
    <property type="term" value="F:metal ion binding"/>
    <property type="evidence" value="ECO:0007669"/>
    <property type="project" value="InterPro"/>
</dbReference>
<evidence type="ECO:0000256" key="4">
    <source>
        <dbReference type="ARBA" id="ARBA00005524"/>
    </source>
</evidence>
<evidence type="ECO:0000259" key="6">
    <source>
        <dbReference type="Pfam" id="PF01676"/>
    </source>
</evidence>
<evidence type="ECO:0000313" key="8">
    <source>
        <dbReference type="Proteomes" id="UP000593766"/>
    </source>
</evidence>
<evidence type="ECO:0000256" key="2">
    <source>
        <dbReference type="ARBA" id="ARBA00002315"/>
    </source>
</evidence>
<dbReference type="Gene3D" id="3.40.720.10">
    <property type="entry name" value="Alkaline Phosphatase, subunit A"/>
    <property type="match status" value="1"/>
</dbReference>
<keyword evidence="5" id="KW-0324">Glycolysis</keyword>
<dbReference type="KEGG" id="tcs:IMZ38_04380"/>
<dbReference type="CDD" id="cd16011">
    <property type="entry name" value="iPGM_like"/>
    <property type="match status" value="1"/>
</dbReference>
<comment type="pathway">
    <text evidence="3">Carbohydrate degradation.</text>
</comment>
<evidence type="ECO:0000313" key="7">
    <source>
        <dbReference type="EMBL" id="QOR93893.1"/>
    </source>
</evidence>
<dbReference type="PANTHER" id="PTHR31209">
    <property type="entry name" value="COFACTOR-INDEPENDENT PHOSPHOGLYCERATE MUTASE"/>
    <property type="match status" value="1"/>
</dbReference>
<protein>
    <submittedName>
        <fullName evidence="7">2,3-bisphosphoglycerate-independent phosphoglycerate mutase</fullName>
        <ecNumber evidence="7">5.4.2.12</ecNumber>
    </submittedName>
</protein>
<dbReference type="PANTHER" id="PTHR31209:SF0">
    <property type="entry name" value="METALLOENZYME DOMAIN-CONTAINING PROTEIN"/>
    <property type="match status" value="1"/>
</dbReference>
<dbReference type="Pfam" id="PF01676">
    <property type="entry name" value="Metalloenzyme"/>
    <property type="match status" value="1"/>
</dbReference>
<dbReference type="InterPro" id="IPR017850">
    <property type="entry name" value="Alkaline_phosphatase_core_sf"/>
</dbReference>
<accession>A0A7M1UR18</accession>